<dbReference type="HOGENOM" id="CLU_1766889_0_0_3"/>
<feature type="signal peptide" evidence="1">
    <location>
        <begin position="1"/>
        <end position="28"/>
    </location>
</feature>
<keyword evidence="1" id="KW-0732">Signal</keyword>
<proteinExistence type="predicted"/>
<dbReference type="KEGG" id="scs:Sta7437_4403"/>
<dbReference type="Proteomes" id="UP000010473">
    <property type="component" value="Chromosome"/>
</dbReference>
<accession>K9Y1K6</accession>
<organism evidence="2 3">
    <name type="scientific">Stanieria cyanosphaera (strain ATCC 29371 / PCC 7437)</name>
    <dbReference type="NCBI Taxonomy" id="111780"/>
    <lineage>
        <taxon>Bacteria</taxon>
        <taxon>Bacillati</taxon>
        <taxon>Cyanobacteriota</taxon>
        <taxon>Cyanophyceae</taxon>
        <taxon>Pleurocapsales</taxon>
        <taxon>Dermocarpellaceae</taxon>
        <taxon>Stanieria</taxon>
    </lineage>
</organism>
<keyword evidence="3" id="KW-1185">Reference proteome</keyword>
<dbReference type="AlphaFoldDB" id="K9Y1K6"/>
<evidence type="ECO:0000313" key="2">
    <source>
        <dbReference type="EMBL" id="AFZ37872.1"/>
    </source>
</evidence>
<evidence type="ECO:0000313" key="3">
    <source>
        <dbReference type="Proteomes" id="UP000010473"/>
    </source>
</evidence>
<protein>
    <submittedName>
        <fullName evidence="2">Uncharacterized protein</fullName>
    </submittedName>
</protein>
<dbReference type="EMBL" id="CP003653">
    <property type="protein sequence ID" value="AFZ37872.1"/>
    <property type="molecule type" value="Genomic_DNA"/>
</dbReference>
<sequence length="147" mass="16529">MGINCFKTCTPIALVISTMIATELVANARPPHIPLPASNPKSSIYFGGISSPTPPRSLNVTPNPLRQNYYDSYDNSNSYYYSDCPQNEGRFVPVKRGRIYNRTLINPTIINSEISDSVIIDPVIINPRTRTYRTPAVNRSYIRVTFE</sequence>
<feature type="chain" id="PRO_5003938625" evidence="1">
    <location>
        <begin position="29"/>
        <end position="147"/>
    </location>
</feature>
<name>K9Y1K6_STAC7</name>
<gene>
    <name evidence="2" type="ordered locus">Sta7437_4403</name>
</gene>
<reference evidence="3" key="1">
    <citation type="journal article" date="2013" name="Proc. Natl. Acad. Sci. U.S.A.">
        <title>Improving the coverage of the cyanobacterial phylum using diversity-driven genome sequencing.</title>
        <authorList>
            <person name="Shih P.M."/>
            <person name="Wu D."/>
            <person name="Latifi A."/>
            <person name="Axen S.D."/>
            <person name="Fewer D.P."/>
            <person name="Talla E."/>
            <person name="Calteau A."/>
            <person name="Cai F."/>
            <person name="Tandeau de Marsac N."/>
            <person name="Rippka R."/>
            <person name="Herdman M."/>
            <person name="Sivonen K."/>
            <person name="Coursin T."/>
            <person name="Laurent T."/>
            <person name="Goodwin L."/>
            <person name="Nolan M."/>
            <person name="Davenport K.W."/>
            <person name="Han C.S."/>
            <person name="Rubin E.M."/>
            <person name="Eisen J.A."/>
            <person name="Woyke T."/>
            <person name="Gugger M."/>
            <person name="Kerfeld C.A."/>
        </authorList>
    </citation>
    <scope>NUCLEOTIDE SEQUENCE [LARGE SCALE GENOMIC DNA]</scope>
    <source>
        <strain evidence="3">ATCC 29371 / PCC 7437</strain>
    </source>
</reference>
<evidence type="ECO:0000256" key="1">
    <source>
        <dbReference type="SAM" id="SignalP"/>
    </source>
</evidence>